<evidence type="ECO:0000256" key="3">
    <source>
        <dbReference type="ARBA" id="ARBA00022989"/>
    </source>
</evidence>
<feature type="transmembrane region" description="Helical" evidence="7">
    <location>
        <begin position="142"/>
        <end position="164"/>
    </location>
</feature>
<feature type="domain" description="Rhodopsin" evidence="8">
    <location>
        <begin position="47"/>
        <end position="288"/>
    </location>
</feature>
<dbReference type="AlphaFoldDB" id="A0A9P4UXC6"/>
<keyword evidence="3 7" id="KW-1133">Transmembrane helix</keyword>
<evidence type="ECO:0000256" key="7">
    <source>
        <dbReference type="SAM" id="Phobius"/>
    </source>
</evidence>
<dbReference type="PANTHER" id="PTHR33048:SF47">
    <property type="entry name" value="INTEGRAL MEMBRANE PROTEIN-RELATED"/>
    <property type="match status" value="1"/>
</dbReference>
<keyword evidence="4 7" id="KW-0472">Membrane</keyword>
<evidence type="ECO:0000256" key="1">
    <source>
        <dbReference type="ARBA" id="ARBA00004141"/>
    </source>
</evidence>
<feature type="transmembrane region" description="Helical" evidence="7">
    <location>
        <begin position="227"/>
        <end position="249"/>
    </location>
</feature>
<feature type="region of interest" description="Disordered" evidence="6">
    <location>
        <begin position="327"/>
        <end position="373"/>
    </location>
</feature>
<feature type="transmembrane region" description="Helical" evidence="7">
    <location>
        <begin position="30"/>
        <end position="50"/>
    </location>
</feature>
<feature type="transmembrane region" description="Helical" evidence="7">
    <location>
        <begin position="261"/>
        <end position="281"/>
    </location>
</feature>
<accession>A0A9P4UXC6</accession>
<dbReference type="InterPro" id="IPR049326">
    <property type="entry name" value="Rhodopsin_dom_fungi"/>
</dbReference>
<evidence type="ECO:0000313" key="10">
    <source>
        <dbReference type="Proteomes" id="UP000799444"/>
    </source>
</evidence>
<evidence type="ECO:0000259" key="8">
    <source>
        <dbReference type="Pfam" id="PF20684"/>
    </source>
</evidence>
<dbReference type="OrthoDB" id="4682787at2759"/>
<gene>
    <name evidence="9" type="ORF">EJ04DRAFT_448516</name>
</gene>
<sequence>MALDLSGPALLPPTGAVQNLDNPPNHNDGFVAGYTVCIFVTSVFVSLRLYAKFIFLKLPRVVDYLLFPLFGIYIAHCVFWLRMNGTTGNMVHMWNFRLGGLAPFYRNGFYGSVLYETVMMTIKPMILFEWTSIFAPSGLRNWFKWVAYTVSTINVLMYFIAIMIDSTSCHPRAAWWDLTIEGGHCINTKKLPIVTSTMNAIIDLIILLLPQNVIWRLHLSKGRKIGISLVFFVGVISVVAAVSRTVLGYTYENSDDVTYNFSRAGIFMLLEMTSAILVFTIPTTPKPMAHLAQQAGSSINRLMRSTGNGGSSGDGAFATGIAGPKADVYHNNGEPENSMPLTKIRPTKSQRAGGGVERDAESELELVMPEHLR</sequence>
<feature type="transmembrane region" description="Helical" evidence="7">
    <location>
        <begin position="62"/>
        <end position="83"/>
    </location>
</feature>
<protein>
    <recommendedName>
        <fullName evidence="8">Rhodopsin domain-containing protein</fullName>
    </recommendedName>
</protein>
<reference evidence="9" key="1">
    <citation type="journal article" date="2020" name="Stud. Mycol.">
        <title>101 Dothideomycetes genomes: a test case for predicting lifestyles and emergence of pathogens.</title>
        <authorList>
            <person name="Haridas S."/>
            <person name="Albert R."/>
            <person name="Binder M."/>
            <person name="Bloem J."/>
            <person name="Labutti K."/>
            <person name="Salamov A."/>
            <person name="Andreopoulos B."/>
            <person name="Baker S."/>
            <person name="Barry K."/>
            <person name="Bills G."/>
            <person name="Bluhm B."/>
            <person name="Cannon C."/>
            <person name="Castanera R."/>
            <person name="Culley D."/>
            <person name="Daum C."/>
            <person name="Ezra D."/>
            <person name="Gonzalez J."/>
            <person name="Henrissat B."/>
            <person name="Kuo A."/>
            <person name="Liang C."/>
            <person name="Lipzen A."/>
            <person name="Lutzoni F."/>
            <person name="Magnuson J."/>
            <person name="Mondo S."/>
            <person name="Nolan M."/>
            <person name="Ohm R."/>
            <person name="Pangilinan J."/>
            <person name="Park H.-J."/>
            <person name="Ramirez L."/>
            <person name="Alfaro M."/>
            <person name="Sun H."/>
            <person name="Tritt A."/>
            <person name="Yoshinaga Y."/>
            <person name="Zwiers L.-H."/>
            <person name="Turgeon B."/>
            <person name="Goodwin S."/>
            <person name="Spatafora J."/>
            <person name="Crous P."/>
            <person name="Grigoriev I."/>
        </authorList>
    </citation>
    <scope>NUCLEOTIDE SEQUENCE</scope>
    <source>
        <strain evidence="9">CBS 125425</strain>
    </source>
</reference>
<organism evidence="9 10">
    <name type="scientific">Polyplosphaeria fusca</name>
    <dbReference type="NCBI Taxonomy" id="682080"/>
    <lineage>
        <taxon>Eukaryota</taxon>
        <taxon>Fungi</taxon>
        <taxon>Dikarya</taxon>
        <taxon>Ascomycota</taxon>
        <taxon>Pezizomycotina</taxon>
        <taxon>Dothideomycetes</taxon>
        <taxon>Pleosporomycetidae</taxon>
        <taxon>Pleosporales</taxon>
        <taxon>Tetraplosphaeriaceae</taxon>
        <taxon>Polyplosphaeria</taxon>
    </lineage>
</organism>
<evidence type="ECO:0000256" key="6">
    <source>
        <dbReference type="SAM" id="MobiDB-lite"/>
    </source>
</evidence>
<dbReference type="Proteomes" id="UP000799444">
    <property type="component" value="Unassembled WGS sequence"/>
</dbReference>
<dbReference type="EMBL" id="ML996264">
    <property type="protein sequence ID" value="KAF2728851.1"/>
    <property type="molecule type" value="Genomic_DNA"/>
</dbReference>
<feature type="transmembrane region" description="Helical" evidence="7">
    <location>
        <begin position="197"/>
        <end position="215"/>
    </location>
</feature>
<evidence type="ECO:0000313" key="9">
    <source>
        <dbReference type="EMBL" id="KAF2728851.1"/>
    </source>
</evidence>
<dbReference type="InterPro" id="IPR052337">
    <property type="entry name" value="SAT4-like"/>
</dbReference>
<proteinExistence type="inferred from homology"/>
<comment type="subcellular location">
    <subcellularLocation>
        <location evidence="1">Membrane</location>
        <topology evidence="1">Multi-pass membrane protein</topology>
    </subcellularLocation>
</comment>
<name>A0A9P4UXC6_9PLEO</name>
<dbReference type="Pfam" id="PF20684">
    <property type="entry name" value="Fung_rhodopsin"/>
    <property type="match status" value="1"/>
</dbReference>
<evidence type="ECO:0000256" key="2">
    <source>
        <dbReference type="ARBA" id="ARBA00022692"/>
    </source>
</evidence>
<evidence type="ECO:0000256" key="4">
    <source>
        <dbReference type="ARBA" id="ARBA00023136"/>
    </source>
</evidence>
<dbReference type="GO" id="GO:0016020">
    <property type="term" value="C:membrane"/>
    <property type="evidence" value="ECO:0007669"/>
    <property type="project" value="UniProtKB-SubCell"/>
</dbReference>
<dbReference type="PANTHER" id="PTHR33048">
    <property type="entry name" value="PTH11-LIKE INTEGRAL MEMBRANE PROTEIN (AFU_ORTHOLOGUE AFUA_5G11245)"/>
    <property type="match status" value="1"/>
</dbReference>
<keyword evidence="2 7" id="KW-0812">Transmembrane</keyword>
<comment type="caution">
    <text evidence="9">The sequence shown here is derived from an EMBL/GenBank/DDBJ whole genome shotgun (WGS) entry which is preliminary data.</text>
</comment>
<comment type="similarity">
    <text evidence="5">Belongs to the SAT4 family.</text>
</comment>
<keyword evidence="10" id="KW-1185">Reference proteome</keyword>
<evidence type="ECO:0000256" key="5">
    <source>
        <dbReference type="ARBA" id="ARBA00038359"/>
    </source>
</evidence>